<reference evidence="11 12" key="1">
    <citation type="journal article" date="2007" name="Nat. Biotechnol.">
        <title>Genome sequence of the lignocellulose-bioconverting and xylose-fermenting yeast Pichia stipitis.</title>
        <authorList>
            <person name="Jeffries T.W."/>
            <person name="Grigoriev I.V."/>
            <person name="Grimwood J."/>
            <person name="Laplaza J.M."/>
            <person name="Aerts A."/>
            <person name="Salamov A."/>
            <person name="Schmutz J."/>
            <person name="Lindquist E."/>
            <person name="Dehal P."/>
            <person name="Shapiro H."/>
            <person name="Jin Y.S."/>
            <person name="Passoth V."/>
            <person name="Richardson P.M."/>
        </authorList>
    </citation>
    <scope>NUCLEOTIDE SEQUENCE [LARGE SCALE GENOMIC DNA]</scope>
    <source>
        <strain evidence="12">ATCC 58785 / CBS 6054 / NBRC 10063 / NRRL Y-11545</strain>
    </source>
</reference>
<dbReference type="PANTHER" id="PTHR31668">
    <property type="entry name" value="GLUCOSE TRANSPORT TRANSCRIPTION REGULATOR RGT1-RELATED-RELATED"/>
    <property type="match status" value="1"/>
</dbReference>
<keyword evidence="8" id="KW-0539">Nucleus</keyword>
<dbReference type="InterPro" id="IPR001138">
    <property type="entry name" value="Zn2Cys6_DnaBD"/>
</dbReference>
<dbReference type="GO" id="GO:0003677">
    <property type="term" value="F:DNA binding"/>
    <property type="evidence" value="ECO:0007669"/>
    <property type="project" value="InterPro"/>
</dbReference>
<dbReference type="PANTHER" id="PTHR31668:SF18">
    <property type="entry name" value="MALTOSE FERMENTATION REGULATORY PROTEIN MAL13-RELATED"/>
    <property type="match status" value="1"/>
</dbReference>
<evidence type="ECO:0000256" key="1">
    <source>
        <dbReference type="ARBA" id="ARBA00004123"/>
    </source>
</evidence>
<evidence type="ECO:0000256" key="7">
    <source>
        <dbReference type="ARBA" id="ARBA00023163"/>
    </source>
</evidence>
<organism evidence="11 12">
    <name type="scientific">Scheffersomyces stipitis (strain ATCC 58785 / CBS 6054 / NBRC 10063 / NRRL Y-11545)</name>
    <name type="common">Yeast</name>
    <name type="synonym">Pichia stipitis</name>
    <dbReference type="NCBI Taxonomy" id="322104"/>
    <lineage>
        <taxon>Eukaryota</taxon>
        <taxon>Fungi</taxon>
        <taxon>Dikarya</taxon>
        <taxon>Ascomycota</taxon>
        <taxon>Saccharomycotina</taxon>
        <taxon>Pichiomycetes</taxon>
        <taxon>Debaryomycetaceae</taxon>
        <taxon>Scheffersomyces</taxon>
    </lineage>
</organism>
<dbReference type="GO" id="GO:0000981">
    <property type="term" value="F:DNA-binding transcription factor activity, RNA polymerase II-specific"/>
    <property type="evidence" value="ECO:0007669"/>
    <property type="project" value="InterPro"/>
</dbReference>
<dbReference type="Pfam" id="PF00172">
    <property type="entry name" value="Zn_clus"/>
    <property type="match status" value="1"/>
</dbReference>
<dbReference type="CDD" id="cd00067">
    <property type="entry name" value="GAL4"/>
    <property type="match status" value="1"/>
</dbReference>
<feature type="non-terminal residue" evidence="11">
    <location>
        <position position="1"/>
    </location>
</feature>
<evidence type="ECO:0000256" key="3">
    <source>
        <dbReference type="ARBA" id="ARBA00022723"/>
    </source>
</evidence>
<gene>
    <name evidence="11" type="primary">SUC1.4</name>
    <name evidence="11" type="ORF">PICST_3849</name>
</gene>
<dbReference type="GO" id="GO:0008270">
    <property type="term" value="F:zinc ion binding"/>
    <property type="evidence" value="ECO:0007669"/>
    <property type="project" value="InterPro"/>
</dbReference>
<feature type="transmembrane region" description="Helical" evidence="9">
    <location>
        <begin position="122"/>
        <end position="140"/>
    </location>
</feature>
<evidence type="ECO:0000313" key="11">
    <source>
        <dbReference type="EMBL" id="ABN67310.2"/>
    </source>
</evidence>
<dbReference type="AlphaFoldDB" id="A3LWN1"/>
<keyword evidence="9" id="KW-0812">Transmembrane</keyword>
<dbReference type="InterPro" id="IPR036864">
    <property type="entry name" value="Zn2-C6_fun-type_DNA-bd_sf"/>
</dbReference>
<evidence type="ECO:0000313" key="12">
    <source>
        <dbReference type="Proteomes" id="UP000002258"/>
    </source>
</evidence>
<evidence type="ECO:0000256" key="8">
    <source>
        <dbReference type="ARBA" id="ARBA00023242"/>
    </source>
</evidence>
<protein>
    <submittedName>
        <fullName evidence="11">Probable sucrose utilization protein</fullName>
    </submittedName>
</protein>
<dbReference type="OMA" id="WIRIFIW"/>
<dbReference type="CDD" id="cd12148">
    <property type="entry name" value="fungal_TF_MHR"/>
    <property type="match status" value="1"/>
</dbReference>
<dbReference type="STRING" id="322104.A3LWN1"/>
<dbReference type="KEGG" id="pic:PICST_3849"/>
<keyword evidence="4" id="KW-0862">Zinc</keyword>
<dbReference type="Pfam" id="PF04082">
    <property type="entry name" value="Fungal_trans"/>
    <property type="match status" value="1"/>
</dbReference>
<dbReference type="GeneID" id="4839768"/>
<comment type="subcellular location">
    <subcellularLocation>
        <location evidence="1">Nucleus</location>
    </subcellularLocation>
</comment>
<evidence type="ECO:0000256" key="5">
    <source>
        <dbReference type="ARBA" id="ARBA00023015"/>
    </source>
</evidence>
<keyword evidence="6" id="KW-0238">DNA-binding</keyword>
<dbReference type="OrthoDB" id="2740448at2759"/>
<dbReference type="InterPro" id="IPR050797">
    <property type="entry name" value="Carb_Metab_Trans_Reg"/>
</dbReference>
<feature type="transmembrane region" description="Helical" evidence="9">
    <location>
        <begin position="89"/>
        <end position="110"/>
    </location>
</feature>
<dbReference type="SUPFAM" id="SSF57701">
    <property type="entry name" value="Zn2/Cys6 DNA-binding domain"/>
    <property type="match status" value="1"/>
</dbReference>
<name>A3LWN1_PICST</name>
<dbReference type="FunCoup" id="A3LWN1">
    <property type="interactions" value="656"/>
</dbReference>
<evidence type="ECO:0000256" key="6">
    <source>
        <dbReference type="ARBA" id="ARBA00023125"/>
    </source>
</evidence>
<dbReference type="SMART" id="SM00066">
    <property type="entry name" value="GAL4"/>
    <property type="match status" value="1"/>
</dbReference>
<evidence type="ECO:0000256" key="9">
    <source>
        <dbReference type="SAM" id="Phobius"/>
    </source>
</evidence>
<dbReference type="InterPro" id="IPR007219">
    <property type="entry name" value="XnlR_reg_dom"/>
</dbReference>
<dbReference type="HOGENOM" id="CLU_016574_7_1_1"/>
<keyword evidence="5" id="KW-0805">Transcription regulation</keyword>
<dbReference type="RefSeq" id="XP_001385339.2">
    <property type="nucleotide sequence ID" value="XM_001385302.1"/>
</dbReference>
<keyword evidence="12" id="KW-1185">Reference proteome</keyword>
<comment type="similarity">
    <text evidence="2">Belongs to the MAL13 family.</text>
</comment>
<feature type="domain" description="Zn(2)-C6 fungal-type" evidence="10">
    <location>
        <begin position="7"/>
        <end position="36"/>
    </location>
</feature>
<dbReference type="EMBL" id="CP000500">
    <property type="protein sequence ID" value="ABN67310.2"/>
    <property type="molecule type" value="Genomic_DNA"/>
</dbReference>
<dbReference type="eggNOG" id="ENOG502S2FW">
    <property type="taxonomic scope" value="Eukaryota"/>
</dbReference>
<keyword evidence="3" id="KW-0479">Metal-binding</keyword>
<evidence type="ECO:0000256" key="4">
    <source>
        <dbReference type="ARBA" id="ARBA00022833"/>
    </source>
</evidence>
<keyword evidence="9" id="KW-0472">Membrane</keyword>
<accession>A3LWN1</accession>
<dbReference type="PROSITE" id="PS50048">
    <property type="entry name" value="ZN2_CY6_FUNGAL_2"/>
    <property type="match status" value="1"/>
</dbReference>
<dbReference type="Proteomes" id="UP000002258">
    <property type="component" value="Chromosome 6"/>
</dbReference>
<sequence>RSKYSRPCDACAHRKVRCTDNRPCSRCIDYGISCTNTRIRKRSGPKPKIISELPFSNNISTSPKGTSQYLTIFIPIDDLYPFLQFFQTWYYGLWPVLSVGSLITNLTTITDRRSLNKQTSPYYSLGLALCAAISGQFAFLSKSSDLPHMTTTVSASQLARAALNVRETFDHRMKPTEETLLTSFFLYNYYINVKNGTEAAIMYLREAISMVHILGLHDPQAYLQMSSESSHRLKKTYYLLLASERFMCIEDNVPVILDSSVPYPLVEDDEYPELLAGFVEVVKIFAIPDRNFFEKMSIANRRTENVKDYEIFQNFFHLSATSLSEAWVREVDKKIKGITIVDSMSDISKVNLLLSKDWMRSLIWRIAYQNALTSALREKDDCLSLNYPMTIAYQFLSSTSNLPAFAFECNGAGVVVKLLDIANGLGDSMNDLSSMERTYDLSLFENALTSVFCLISKFKTKVTLPVRMYRKIENMVSRWSIPRQFSS</sequence>
<evidence type="ECO:0000259" key="10">
    <source>
        <dbReference type="PROSITE" id="PS50048"/>
    </source>
</evidence>
<proteinExistence type="inferred from homology"/>
<keyword evidence="7" id="KW-0804">Transcription</keyword>
<dbReference type="InParanoid" id="A3LWN1"/>
<feature type="non-terminal residue" evidence="11">
    <location>
        <position position="487"/>
    </location>
</feature>
<dbReference type="GO" id="GO:0006351">
    <property type="term" value="P:DNA-templated transcription"/>
    <property type="evidence" value="ECO:0007669"/>
    <property type="project" value="InterPro"/>
</dbReference>
<keyword evidence="9" id="KW-1133">Transmembrane helix</keyword>
<dbReference type="PROSITE" id="PS00463">
    <property type="entry name" value="ZN2_CY6_FUNGAL_1"/>
    <property type="match status" value="1"/>
</dbReference>
<dbReference type="Gene3D" id="4.10.240.10">
    <property type="entry name" value="Zn(2)-C6 fungal-type DNA-binding domain"/>
    <property type="match status" value="1"/>
</dbReference>
<evidence type="ECO:0000256" key="2">
    <source>
        <dbReference type="ARBA" id="ARBA00009382"/>
    </source>
</evidence>